<feature type="domain" description="Putative restriction endonuclease" evidence="1">
    <location>
        <begin position="18"/>
        <end position="185"/>
    </location>
</feature>
<dbReference type="Proteomes" id="UP000614047">
    <property type="component" value="Unassembled WGS sequence"/>
</dbReference>
<comment type="caution">
    <text evidence="2">The sequence shown here is derived from an EMBL/GenBank/DDBJ whole genome shotgun (WGS) entry which is preliminary data.</text>
</comment>
<keyword evidence="3" id="KW-1185">Reference proteome</keyword>
<proteinExistence type="predicted"/>
<accession>A0A931DE16</accession>
<evidence type="ECO:0000313" key="3">
    <source>
        <dbReference type="Proteomes" id="UP000614047"/>
    </source>
</evidence>
<dbReference type="InterPro" id="IPR011335">
    <property type="entry name" value="Restrct_endonuc-II-like"/>
</dbReference>
<organism evidence="2 3">
    <name type="scientific">Actinomadura viridis</name>
    <dbReference type="NCBI Taxonomy" id="58110"/>
    <lineage>
        <taxon>Bacteria</taxon>
        <taxon>Bacillati</taxon>
        <taxon>Actinomycetota</taxon>
        <taxon>Actinomycetes</taxon>
        <taxon>Streptosporangiales</taxon>
        <taxon>Thermomonosporaceae</taxon>
        <taxon>Actinomadura</taxon>
    </lineage>
</organism>
<dbReference type="InterPro" id="IPR012296">
    <property type="entry name" value="Nuclease_put_TT1808"/>
</dbReference>
<gene>
    <name evidence="2" type="ORF">IW256_000750</name>
</gene>
<keyword evidence="2" id="KW-0540">Nuclease</keyword>
<dbReference type="GO" id="GO:0004519">
    <property type="term" value="F:endonuclease activity"/>
    <property type="evidence" value="ECO:0007669"/>
    <property type="project" value="UniProtKB-KW"/>
</dbReference>
<keyword evidence="2" id="KW-0378">Hydrolase</keyword>
<sequence>MSVAYDYSSDRGPNTITDLDALPEEGKGYELVHGWLIPLSPSVVHDEAAEQLREILQPCVPEAYLVRGPWDVRMPDDSIYKPDVAVLDRAAHRAARQEDRRALTGRDVLLAAEIQRPGSGSWNVVHRTKVRDYALAGIAHYWIVDLTEVPVLTVYSLGSDSKYTRTHRVAGDDVAELEEPFPVKFAPSSLTG</sequence>
<keyword evidence="2" id="KW-0255">Endonuclease</keyword>
<protein>
    <submittedName>
        <fullName evidence="2">Uma2 family endonuclease</fullName>
    </submittedName>
</protein>
<dbReference type="EMBL" id="JADOUA010000001">
    <property type="protein sequence ID" value="MBG6086637.1"/>
    <property type="molecule type" value="Genomic_DNA"/>
</dbReference>
<dbReference type="Pfam" id="PF05685">
    <property type="entry name" value="Uma2"/>
    <property type="match status" value="1"/>
</dbReference>
<dbReference type="InterPro" id="IPR008538">
    <property type="entry name" value="Uma2"/>
</dbReference>
<dbReference type="SUPFAM" id="SSF52980">
    <property type="entry name" value="Restriction endonuclease-like"/>
    <property type="match status" value="1"/>
</dbReference>
<dbReference type="Gene3D" id="3.90.1570.10">
    <property type="entry name" value="tt1808, chain A"/>
    <property type="match status" value="1"/>
</dbReference>
<dbReference type="CDD" id="cd06260">
    <property type="entry name" value="DUF820-like"/>
    <property type="match status" value="1"/>
</dbReference>
<reference evidence="2" key="1">
    <citation type="submission" date="2020-11" db="EMBL/GenBank/DDBJ databases">
        <title>Sequencing the genomes of 1000 actinobacteria strains.</title>
        <authorList>
            <person name="Klenk H.-P."/>
        </authorList>
    </citation>
    <scope>NUCLEOTIDE SEQUENCE</scope>
    <source>
        <strain evidence="2">DSM 43175</strain>
    </source>
</reference>
<dbReference type="RefSeq" id="WP_197009605.1">
    <property type="nucleotide sequence ID" value="NZ_BAABES010000025.1"/>
</dbReference>
<dbReference type="PANTHER" id="PTHR35400:SF3">
    <property type="entry name" value="SLL1072 PROTEIN"/>
    <property type="match status" value="1"/>
</dbReference>
<name>A0A931DE16_9ACTN</name>
<evidence type="ECO:0000259" key="1">
    <source>
        <dbReference type="Pfam" id="PF05685"/>
    </source>
</evidence>
<dbReference type="AlphaFoldDB" id="A0A931DE16"/>
<dbReference type="PANTHER" id="PTHR35400">
    <property type="entry name" value="SLR1083 PROTEIN"/>
    <property type="match status" value="1"/>
</dbReference>
<evidence type="ECO:0000313" key="2">
    <source>
        <dbReference type="EMBL" id="MBG6086637.1"/>
    </source>
</evidence>